<comment type="similarity">
    <text evidence="1 7 8">Belongs to the HAM1 NTPase family.</text>
</comment>
<dbReference type="PANTHER" id="PTHR11067">
    <property type="entry name" value="INOSINE TRIPHOSPHATE PYROPHOSPHATASE/HAM1 PROTEIN"/>
    <property type="match status" value="1"/>
</dbReference>
<dbReference type="InterPro" id="IPR020922">
    <property type="entry name" value="dITP/XTP_pyrophosphatase"/>
</dbReference>
<dbReference type="InterPro" id="IPR029001">
    <property type="entry name" value="ITPase-like_fam"/>
</dbReference>
<name>A0ABV5SP25_9MICO</name>
<evidence type="ECO:0000256" key="4">
    <source>
        <dbReference type="ARBA" id="ARBA00022801"/>
    </source>
</evidence>
<dbReference type="Gene3D" id="3.90.950.10">
    <property type="match status" value="1"/>
</dbReference>
<feature type="binding site" evidence="7">
    <location>
        <begin position="15"/>
        <end position="20"/>
    </location>
    <ligand>
        <name>substrate</name>
    </ligand>
</feature>
<keyword evidence="2 7" id="KW-0479">Metal-binding</keyword>
<evidence type="ECO:0000313" key="9">
    <source>
        <dbReference type="EMBL" id="MFB9642100.1"/>
    </source>
</evidence>
<evidence type="ECO:0000256" key="3">
    <source>
        <dbReference type="ARBA" id="ARBA00022741"/>
    </source>
</evidence>
<feature type="binding site" evidence="7">
    <location>
        <begin position="198"/>
        <end position="199"/>
    </location>
    <ligand>
        <name>substrate</name>
    </ligand>
</feature>
<evidence type="ECO:0000256" key="6">
    <source>
        <dbReference type="ARBA" id="ARBA00023080"/>
    </source>
</evidence>
<evidence type="ECO:0000256" key="7">
    <source>
        <dbReference type="HAMAP-Rule" id="MF_01405"/>
    </source>
</evidence>
<proteinExistence type="inferred from homology"/>
<keyword evidence="6 7" id="KW-0546">Nucleotide metabolism</keyword>
<keyword evidence="3 7" id="KW-0547">Nucleotide-binding</keyword>
<dbReference type="RefSeq" id="WP_157424840.1">
    <property type="nucleotide sequence ID" value="NZ_BAAANI010000007.1"/>
</dbReference>
<evidence type="ECO:0000256" key="1">
    <source>
        <dbReference type="ARBA" id="ARBA00008023"/>
    </source>
</evidence>
<dbReference type="SUPFAM" id="SSF52972">
    <property type="entry name" value="ITPase-like"/>
    <property type="match status" value="1"/>
</dbReference>
<accession>A0ABV5SP25</accession>
<evidence type="ECO:0000313" key="10">
    <source>
        <dbReference type="Proteomes" id="UP001589667"/>
    </source>
</evidence>
<feature type="active site" description="Proton acceptor" evidence="7">
    <location>
        <position position="75"/>
    </location>
</feature>
<comment type="cofactor">
    <cofactor evidence="7">
        <name>Mg(2+)</name>
        <dbReference type="ChEBI" id="CHEBI:18420"/>
    </cofactor>
    <text evidence="7">Binds 1 Mg(2+) ion per subunit.</text>
</comment>
<dbReference type="CDD" id="cd00515">
    <property type="entry name" value="HAM1"/>
    <property type="match status" value="1"/>
</dbReference>
<dbReference type="InterPro" id="IPR002637">
    <property type="entry name" value="RdgB/HAM1"/>
</dbReference>
<keyword evidence="5 7" id="KW-0460">Magnesium</keyword>
<comment type="caution">
    <text evidence="9">The sequence shown here is derived from an EMBL/GenBank/DDBJ whole genome shotgun (WGS) entry which is preliminary data.</text>
</comment>
<sequence length="222" mass="23050">MAAAGSGALEVVLATHNAHKVAEFQRILGERMPGITVLPYDGPSPVEDGTSFAENALIKARAAAAHTGRIALADDSGITVDVMGGAPGIFSARWAGHSAGDVENVKLLLAQLGDVRRPNRGAAFHCTIAVVVPAVLAGAAADGSAAGEEFVAEGLWRGALAYEPRGSHGFGYDPVFEPEGREVTAAELLPEQKNAISHRARAFEALIPELERIAGRVRATAE</sequence>
<reference evidence="9 10" key="1">
    <citation type="submission" date="2024-09" db="EMBL/GenBank/DDBJ databases">
        <authorList>
            <person name="Sun Q."/>
            <person name="Mori K."/>
        </authorList>
    </citation>
    <scope>NUCLEOTIDE SEQUENCE [LARGE SCALE GENOMIC DNA]</scope>
    <source>
        <strain evidence="9 10">JCM 14321</strain>
    </source>
</reference>
<organism evidence="9 10">
    <name type="scientific">Agromyces lapidis</name>
    <dbReference type="NCBI Taxonomy" id="279574"/>
    <lineage>
        <taxon>Bacteria</taxon>
        <taxon>Bacillati</taxon>
        <taxon>Actinomycetota</taxon>
        <taxon>Actinomycetes</taxon>
        <taxon>Micrococcales</taxon>
        <taxon>Microbacteriaceae</taxon>
        <taxon>Agromyces</taxon>
    </lineage>
</organism>
<comment type="subunit">
    <text evidence="7">Homodimer.</text>
</comment>
<feature type="binding site" evidence="7">
    <location>
        <begin position="170"/>
        <end position="173"/>
    </location>
    <ligand>
        <name>substrate</name>
    </ligand>
</feature>
<comment type="catalytic activity">
    <reaction evidence="7">
        <text>ITP + H2O = IMP + diphosphate + H(+)</text>
        <dbReference type="Rhea" id="RHEA:29399"/>
        <dbReference type="ChEBI" id="CHEBI:15377"/>
        <dbReference type="ChEBI" id="CHEBI:15378"/>
        <dbReference type="ChEBI" id="CHEBI:33019"/>
        <dbReference type="ChEBI" id="CHEBI:58053"/>
        <dbReference type="ChEBI" id="CHEBI:61402"/>
        <dbReference type="EC" id="3.6.1.66"/>
    </reaction>
</comment>
<evidence type="ECO:0000256" key="8">
    <source>
        <dbReference type="RuleBase" id="RU003781"/>
    </source>
</evidence>
<evidence type="ECO:0000256" key="5">
    <source>
        <dbReference type="ARBA" id="ARBA00022842"/>
    </source>
</evidence>
<dbReference type="HAMAP" id="MF_01405">
    <property type="entry name" value="Non_canon_purine_NTPase"/>
    <property type="match status" value="1"/>
</dbReference>
<dbReference type="EC" id="3.6.1.66" evidence="7"/>
<dbReference type="GO" id="GO:0036220">
    <property type="term" value="F:ITP diphosphatase activity"/>
    <property type="evidence" value="ECO:0007669"/>
    <property type="project" value="UniProtKB-EC"/>
</dbReference>
<dbReference type="Proteomes" id="UP001589667">
    <property type="component" value="Unassembled WGS sequence"/>
</dbReference>
<protein>
    <recommendedName>
        <fullName evidence="7">dITP/XTP pyrophosphatase</fullName>
        <ecNumber evidence="7">3.6.1.66</ecNumber>
    </recommendedName>
    <alternativeName>
        <fullName evidence="7">Non-canonical purine NTP pyrophosphatase</fullName>
    </alternativeName>
    <alternativeName>
        <fullName evidence="7">Non-standard purine NTP pyrophosphatase</fullName>
    </alternativeName>
    <alternativeName>
        <fullName evidence="7">Nucleoside-triphosphate diphosphatase</fullName>
    </alternativeName>
    <alternativeName>
        <fullName evidence="7">Nucleoside-triphosphate pyrophosphatase</fullName>
        <shortName evidence="7">NTPase</shortName>
    </alternativeName>
</protein>
<feature type="binding site" evidence="7">
    <location>
        <position position="75"/>
    </location>
    <ligand>
        <name>Mg(2+)</name>
        <dbReference type="ChEBI" id="CHEBI:18420"/>
    </ligand>
</feature>
<dbReference type="EMBL" id="JBHMBL010000001">
    <property type="protein sequence ID" value="MFB9642100.1"/>
    <property type="molecule type" value="Genomic_DNA"/>
</dbReference>
<evidence type="ECO:0000256" key="2">
    <source>
        <dbReference type="ARBA" id="ARBA00022723"/>
    </source>
</evidence>
<keyword evidence="4 7" id="KW-0378">Hydrolase</keyword>
<feature type="binding site" evidence="7">
    <location>
        <position position="76"/>
    </location>
    <ligand>
        <name>substrate</name>
    </ligand>
</feature>
<comment type="catalytic activity">
    <reaction evidence="7">
        <text>dITP + H2O = dIMP + diphosphate + H(+)</text>
        <dbReference type="Rhea" id="RHEA:28342"/>
        <dbReference type="ChEBI" id="CHEBI:15377"/>
        <dbReference type="ChEBI" id="CHEBI:15378"/>
        <dbReference type="ChEBI" id="CHEBI:33019"/>
        <dbReference type="ChEBI" id="CHEBI:61194"/>
        <dbReference type="ChEBI" id="CHEBI:61382"/>
        <dbReference type="EC" id="3.6.1.66"/>
    </reaction>
</comment>
<comment type="caution">
    <text evidence="7">Lacks conserved residue(s) required for the propagation of feature annotation.</text>
</comment>
<comment type="function">
    <text evidence="7">Pyrophosphatase that catalyzes the hydrolysis of nucleoside triphosphates to their monophosphate derivatives, with a high preference for the non-canonical purine nucleotides XTP (xanthosine triphosphate), dITP (deoxyinosine triphosphate) and ITP. Seems to function as a house-cleaning enzyme that removes non-canonical purine nucleotides from the nucleotide pool, thus preventing their incorporation into DNA/RNA and avoiding chromosomal lesions.</text>
</comment>
<comment type="catalytic activity">
    <reaction evidence="7">
        <text>XTP + H2O = XMP + diphosphate + H(+)</text>
        <dbReference type="Rhea" id="RHEA:28610"/>
        <dbReference type="ChEBI" id="CHEBI:15377"/>
        <dbReference type="ChEBI" id="CHEBI:15378"/>
        <dbReference type="ChEBI" id="CHEBI:33019"/>
        <dbReference type="ChEBI" id="CHEBI:57464"/>
        <dbReference type="ChEBI" id="CHEBI:61314"/>
        <dbReference type="EC" id="3.6.1.66"/>
    </reaction>
</comment>
<keyword evidence="10" id="KW-1185">Reference proteome</keyword>
<dbReference type="Pfam" id="PF01725">
    <property type="entry name" value="Ham1p_like"/>
    <property type="match status" value="1"/>
</dbReference>
<dbReference type="NCBIfam" id="TIGR00042">
    <property type="entry name" value="RdgB/HAM1 family non-canonical purine NTP pyrophosphatase"/>
    <property type="match status" value="1"/>
</dbReference>
<feature type="binding site" evidence="7">
    <location>
        <position position="193"/>
    </location>
    <ligand>
        <name>substrate</name>
    </ligand>
</feature>
<gene>
    <name evidence="9" type="primary">rdgB</name>
    <name evidence="9" type="ORF">ACFFQV_07325</name>
</gene>
<dbReference type="PANTHER" id="PTHR11067:SF9">
    <property type="entry name" value="INOSINE TRIPHOSPHATE PYROPHOSPHATASE"/>
    <property type="match status" value="1"/>
</dbReference>